<sequence length="106" mass="11285">MSGIIEVKLQQSGDFLGTRPAIVLGSGKLTVSEKLELDQLVRAVRAEKPLSTTARAGSEQRQYQLDISVAGTTTIHHAVEGAVAPKFQELVDFIKAHQADSAAAKS</sequence>
<evidence type="ECO:0000313" key="2">
    <source>
        <dbReference type="Proteomes" id="UP000291562"/>
    </source>
</evidence>
<dbReference type="RefSeq" id="WP_129834805.1">
    <property type="nucleotide sequence ID" value="NZ_CP035704.1"/>
</dbReference>
<dbReference type="EMBL" id="CP035704">
    <property type="protein sequence ID" value="QBB71622.1"/>
    <property type="molecule type" value="Genomic_DNA"/>
</dbReference>
<keyword evidence="2" id="KW-1185">Reference proteome</keyword>
<name>A0A411HM61_9GAMM</name>
<dbReference type="Proteomes" id="UP000291562">
    <property type="component" value="Chromosome"/>
</dbReference>
<evidence type="ECO:0000313" key="1">
    <source>
        <dbReference type="EMBL" id="QBB71622.1"/>
    </source>
</evidence>
<gene>
    <name evidence="1" type="ORF">ELE36_15350</name>
</gene>
<protein>
    <submittedName>
        <fullName evidence="1">Uncharacterized protein</fullName>
    </submittedName>
</protein>
<organism evidence="1 2">
    <name type="scientific">Pseudolysobacter antarcticus</name>
    <dbReference type="NCBI Taxonomy" id="2511995"/>
    <lineage>
        <taxon>Bacteria</taxon>
        <taxon>Pseudomonadati</taxon>
        <taxon>Pseudomonadota</taxon>
        <taxon>Gammaproteobacteria</taxon>
        <taxon>Lysobacterales</taxon>
        <taxon>Rhodanobacteraceae</taxon>
        <taxon>Pseudolysobacter</taxon>
    </lineage>
</organism>
<accession>A0A411HM61</accession>
<dbReference type="KEGG" id="xbc:ELE36_15350"/>
<reference evidence="1 2" key="1">
    <citation type="submission" date="2019-01" db="EMBL/GenBank/DDBJ databases">
        <title>Pseudolysobacter antarctica gen. nov., sp. nov., isolated from Fildes Peninsula, Antarctica.</title>
        <authorList>
            <person name="Wei Z."/>
            <person name="Peng F."/>
        </authorList>
    </citation>
    <scope>NUCLEOTIDE SEQUENCE [LARGE SCALE GENOMIC DNA]</scope>
    <source>
        <strain evidence="1 2">AQ6-296</strain>
    </source>
</reference>
<dbReference type="AlphaFoldDB" id="A0A411HM61"/>
<proteinExistence type="predicted"/>
<dbReference type="OrthoDB" id="9808307at2"/>